<proteinExistence type="predicted"/>
<dbReference type="EMBL" id="BGZK01002450">
    <property type="protein sequence ID" value="GBP94031.1"/>
    <property type="molecule type" value="Genomic_DNA"/>
</dbReference>
<gene>
    <name evidence="1" type="ORF">EVAR_89304_1</name>
</gene>
<comment type="caution">
    <text evidence="1">The sequence shown here is derived from an EMBL/GenBank/DDBJ whole genome shotgun (WGS) entry which is preliminary data.</text>
</comment>
<sequence length="247" mass="27738">MRKTDALGRVHVVHPNNSEWFHLRMLLHIVKGPTSFIGLRTIQGVTYEAFQGACMKHQNEPLAAWVSALGQMWMRCGPELRAQHAARAERALLAAAGAAQGQRSSLLVHSLAEFLGAFTVSTTDDDQQIKKSGQGPTSGTLFLVLILLLHMEFDMEIKPLFYLILVCALTYQIARIELVKRISLDVTSLPDLDPRRNPVPYLKRKKRIPYRITLLSVCLSRPFFSGTRGGINLKFILNTQVYCPLEL</sequence>
<keyword evidence="2" id="KW-1185">Reference proteome</keyword>
<dbReference type="OrthoDB" id="10649219at2759"/>
<dbReference type="STRING" id="151549.A0A4C1ZYZ7"/>
<organism evidence="1 2">
    <name type="scientific">Eumeta variegata</name>
    <name type="common">Bagworm moth</name>
    <name type="synonym">Eumeta japonica</name>
    <dbReference type="NCBI Taxonomy" id="151549"/>
    <lineage>
        <taxon>Eukaryota</taxon>
        <taxon>Metazoa</taxon>
        <taxon>Ecdysozoa</taxon>
        <taxon>Arthropoda</taxon>
        <taxon>Hexapoda</taxon>
        <taxon>Insecta</taxon>
        <taxon>Pterygota</taxon>
        <taxon>Neoptera</taxon>
        <taxon>Endopterygota</taxon>
        <taxon>Lepidoptera</taxon>
        <taxon>Glossata</taxon>
        <taxon>Ditrysia</taxon>
        <taxon>Tineoidea</taxon>
        <taxon>Psychidae</taxon>
        <taxon>Oiketicinae</taxon>
        <taxon>Eumeta</taxon>
    </lineage>
</organism>
<dbReference type="AlphaFoldDB" id="A0A4C1ZYZ7"/>
<evidence type="ECO:0000313" key="1">
    <source>
        <dbReference type="EMBL" id="GBP94031.1"/>
    </source>
</evidence>
<name>A0A4C1ZYZ7_EUMVA</name>
<evidence type="ECO:0000313" key="2">
    <source>
        <dbReference type="Proteomes" id="UP000299102"/>
    </source>
</evidence>
<reference evidence="1 2" key="1">
    <citation type="journal article" date="2019" name="Commun. Biol.">
        <title>The bagworm genome reveals a unique fibroin gene that provides high tensile strength.</title>
        <authorList>
            <person name="Kono N."/>
            <person name="Nakamura H."/>
            <person name="Ohtoshi R."/>
            <person name="Tomita M."/>
            <person name="Numata K."/>
            <person name="Arakawa K."/>
        </authorList>
    </citation>
    <scope>NUCLEOTIDE SEQUENCE [LARGE SCALE GENOMIC DNA]</scope>
</reference>
<dbReference type="Proteomes" id="UP000299102">
    <property type="component" value="Unassembled WGS sequence"/>
</dbReference>
<accession>A0A4C1ZYZ7</accession>
<protein>
    <submittedName>
        <fullName evidence="1">Uncharacterized protein</fullName>
    </submittedName>
</protein>